<dbReference type="SMART" id="SM00388">
    <property type="entry name" value="HisKA"/>
    <property type="match status" value="1"/>
</dbReference>
<gene>
    <name evidence="20" type="ORF">MSL71_8900</name>
</gene>
<feature type="transmembrane region" description="Helical" evidence="16">
    <location>
        <begin position="285"/>
        <end position="307"/>
    </location>
</feature>
<dbReference type="InterPro" id="IPR036890">
    <property type="entry name" value="HATPase_C_sf"/>
</dbReference>
<dbReference type="EMBL" id="CAADHO010000001">
    <property type="protein sequence ID" value="VFQ43262.1"/>
    <property type="molecule type" value="Genomic_DNA"/>
</dbReference>
<feature type="region of interest" description="Disordered" evidence="15">
    <location>
        <begin position="545"/>
        <end position="567"/>
    </location>
</feature>
<evidence type="ECO:0000259" key="19">
    <source>
        <dbReference type="PROSITE" id="PS50894"/>
    </source>
</evidence>
<evidence type="ECO:0000256" key="6">
    <source>
        <dbReference type="ARBA" id="ARBA00022553"/>
    </source>
</evidence>
<dbReference type="SMART" id="SM00448">
    <property type="entry name" value="REC"/>
    <property type="match status" value="1"/>
</dbReference>
<comment type="catalytic activity">
    <reaction evidence="1">
        <text>ATP + protein L-histidine = ADP + protein N-phospho-L-histidine.</text>
        <dbReference type="EC" id="2.7.13.3"/>
    </reaction>
</comment>
<dbReference type="Pfam" id="PF00072">
    <property type="entry name" value="Response_reg"/>
    <property type="match status" value="1"/>
</dbReference>
<feature type="domain" description="HPt" evidence="19">
    <location>
        <begin position="723"/>
        <end position="825"/>
    </location>
</feature>
<evidence type="ECO:0000256" key="8">
    <source>
        <dbReference type="ARBA" id="ARBA00022692"/>
    </source>
</evidence>
<dbReference type="InterPro" id="IPR011006">
    <property type="entry name" value="CheY-like_superfamily"/>
</dbReference>
<dbReference type="Gene3D" id="3.30.565.10">
    <property type="entry name" value="Histidine kinase-like ATPase, C-terminal domain"/>
    <property type="match status" value="1"/>
</dbReference>
<feature type="domain" description="Response regulatory" evidence="18">
    <location>
        <begin position="579"/>
        <end position="694"/>
    </location>
</feature>
<dbReference type="InterPro" id="IPR036097">
    <property type="entry name" value="HisK_dim/P_sf"/>
</dbReference>
<dbReference type="InterPro" id="IPR005467">
    <property type="entry name" value="His_kinase_dom"/>
</dbReference>
<dbReference type="CDD" id="cd18773">
    <property type="entry name" value="PDC1_HK_sensor"/>
    <property type="match status" value="1"/>
</dbReference>
<dbReference type="GO" id="GO:0005886">
    <property type="term" value="C:plasma membrane"/>
    <property type="evidence" value="ECO:0007669"/>
    <property type="project" value="UniProtKB-SubCell"/>
</dbReference>
<keyword evidence="10" id="KW-0067">ATP-binding</keyword>
<keyword evidence="12 16" id="KW-0472">Membrane</keyword>
<evidence type="ECO:0000256" key="1">
    <source>
        <dbReference type="ARBA" id="ARBA00000085"/>
    </source>
</evidence>
<dbReference type="Gene3D" id="1.20.120.160">
    <property type="entry name" value="HPT domain"/>
    <property type="match status" value="1"/>
</dbReference>
<reference evidence="20 21" key="1">
    <citation type="submission" date="2019-03" db="EMBL/GenBank/DDBJ databases">
        <authorList>
            <person name="Nijsse B."/>
        </authorList>
    </citation>
    <scope>NUCLEOTIDE SEQUENCE [LARGE SCALE GENOMIC DNA]</scope>
    <source>
        <strain evidence="20">Desulfoluna butyratoxydans MSL71</strain>
    </source>
</reference>
<evidence type="ECO:0000256" key="16">
    <source>
        <dbReference type="SAM" id="Phobius"/>
    </source>
</evidence>
<dbReference type="RefSeq" id="WP_180137435.1">
    <property type="nucleotide sequence ID" value="NZ_CAADHO010000001.1"/>
</dbReference>
<evidence type="ECO:0000313" key="20">
    <source>
        <dbReference type="EMBL" id="VFQ43262.1"/>
    </source>
</evidence>
<dbReference type="FunFam" id="3.30.565.10:FF:000010">
    <property type="entry name" value="Sensor histidine kinase RcsC"/>
    <property type="match status" value="1"/>
</dbReference>
<protein>
    <recommendedName>
        <fullName evidence="3">histidine kinase</fullName>
        <ecNumber evidence="3">2.7.13.3</ecNumber>
    </recommendedName>
</protein>
<dbReference type="Gene3D" id="3.30.450.20">
    <property type="entry name" value="PAS domain"/>
    <property type="match status" value="2"/>
</dbReference>
<evidence type="ECO:0000259" key="18">
    <source>
        <dbReference type="PROSITE" id="PS50110"/>
    </source>
</evidence>
<dbReference type="PROSITE" id="PS50894">
    <property type="entry name" value="HPT"/>
    <property type="match status" value="1"/>
</dbReference>
<keyword evidence="5" id="KW-0997">Cell inner membrane</keyword>
<dbReference type="Pfam" id="PF02518">
    <property type="entry name" value="HATPase_c"/>
    <property type="match status" value="1"/>
</dbReference>
<dbReference type="SUPFAM" id="SSF47226">
    <property type="entry name" value="Histidine-containing phosphotransfer domain, HPT domain"/>
    <property type="match status" value="1"/>
</dbReference>
<dbReference type="PROSITE" id="PS50109">
    <property type="entry name" value="HIS_KIN"/>
    <property type="match status" value="1"/>
</dbReference>
<dbReference type="CDD" id="cd00082">
    <property type="entry name" value="HisKA"/>
    <property type="match status" value="1"/>
</dbReference>
<feature type="transmembrane region" description="Helical" evidence="16">
    <location>
        <begin position="6"/>
        <end position="29"/>
    </location>
</feature>
<keyword evidence="9" id="KW-0418">Kinase</keyword>
<evidence type="ECO:0000259" key="17">
    <source>
        <dbReference type="PROSITE" id="PS50109"/>
    </source>
</evidence>
<dbReference type="InterPro" id="IPR008207">
    <property type="entry name" value="Sig_transdc_His_kin_Hpt_dom"/>
</dbReference>
<keyword evidence="21" id="KW-1185">Reference proteome</keyword>
<feature type="domain" description="Histidine kinase" evidence="17">
    <location>
        <begin position="327"/>
        <end position="544"/>
    </location>
</feature>
<dbReference type="PROSITE" id="PS50110">
    <property type="entry name" value="RESPONSE_REGULATORY"/>
    <property type="match status" value="1"/>
</dbReference>
<evidence type="ECO:0000256" key="13">
    <source>
        <dbReference type="PROSITE-ProRule" id="PRU00110"/>
    </source>
</evidence>
<dbReference type="InterPro" id="IPR003661">
    <property type="entry name" value="HisK_dim/P_dom"/>
</dbReference>
<evidence type="ECO:0000256" key="2">
    <source>
        <dbReference type="ARBA" id="ARBA00004429"/>
    </source>
</evidence>
<dbReference type="SUPFAM" id="SSF47384">
    <property type="entry name" value="Homodimeric domain of signal transducing histidine kinase"/>
    <property type="match status" value="1"/>
</dbReference>
<dbReference type="Pfam" id="PF01627">
    <property type="entry name" value="Hpt"/>
    <property type="match status" value="1"/>
</dbReference>
<keyword evidence="10" id="KW-0547">Nucleotide-binding</keyword>
<dbReference type="SMART" id="SM00387">
    <property type="entry name" value="HATPase_c"/>
    <property type="match status" value="1"/>
</dbReference>
<dbReference type="InterPro" id="IPR036641">
    <property type="entry name" value="HPT_dom_sf"/>
</dbReference>
<keyword evidence="4" id="KW-1003">Cell membrane</keyword>
<dbReference type="GO" id="GO:0009927">
    <property type="term" value="F:histidine phosphotransfer kinase activity"/>
    <property type="evidence" value="ECO:0007669"/>
    <property type="project" value="TreeGrafter"/>
</dbReference>
<evidence type="ECO:0000256" key="5">
    <source>
        <dbReference type="ARBA" id="ARBA00022519"/>
    </source>
</evidence>
<sequence length="825" mass="91087">MKLSLKVISIFFISVLSALMVMAVIGINISIRQSTRNLKEAANIALTSIATTLSEDIGTGFSHVKEIAEHPTVAALLTTPKAHRSEAMIQEVRDLCRHYRQFNSRFKYVYLGTRDGSLIVDREIALPQGYTPVVRPWYTGALEKPGTPFINDLYNSVPDGLEITSISLAVKGPSGEIAGVVGVDFLFSRYHTIMQNLAFKSGFIVITHNNASLIAHSQDPAAGYTSLSTPENRDLARANTAVNGETVIIHGKRYTAYTRQMDRYDLKILTFVSEATLQDIRQSYILLYTLTAGVILLIVGITGSRLARNTLAVEQASIRAKQDFFKNMNHEIRTPLNAVVGFIDLLSETPLDPKQKTYVSHTRTASKHLAGIVNDVLDISSIQAGKYRIVEQPYLFHDLIGHIVALVEQTLRGKDVRLHVSASSEIPHAMKGDSMRLKQVLLNILQNAVKFTDSGIISLRIGCKTEEDRICLEFTITDTGSGIAPDHLPHIFDEFTQFAETNVQGTGLGLTLTRKLVERMGGSISCTSKPGKGTRFTFFVVQKPVHKRGDESPEKTSGAPASSPLSQCPVHEFTAPGVSVLLVEDDPLSRTMVCELLKGHRMEVHTAETGRAFLDTMTSDRTFDLVITDMKLPDINGRTVVRRLRAHVPSLALPPVIAFSAVDTEEQLKQSPFDAFIRKPIDIITFRKTLLAWLPRERVVTGAPRPKAPAPLLAGETCREKYGTGLYVKLLHVFLEDHREGIQIMETMIREERFSDLEVRVHRFKGALLNIGAPKTAAMAESLEHRLEAGEAIGIDELAPLAGETARVMEEARGLLATLEKEAET</sequence>
<evidence type="ECO:0000313" key="21">
    <source>
        <dbReference type="Proteomes" id="UP000507962"/>
    </source>
</evidence>
<dbReference type="Pfam" id="PF00512">
    <property type="entry name" value="HisKA"/>
    <property type="match status" value="1"/>
</dbReference>
<keyword evidence="8 16" id="KW-0812">Transmembrane</keyword>
<dbReference type="EC" id="2.7.13.3" evidence="3"/>
<feature type="modified residue" description="Phosphohistidine" evidence="13">
    <location>
        <position position="762"/>
    </location>
</feature>
<evidence type="ECO:0000256" key="9">
    <source>
        <dbReference type="ARBA" id="ARBA00022777"/>
    </source>
</evidence>
<evidence type="ECO:0000256" key="15">
    <source>
        <dbReference type="SAM" id="MobiDB-lite"/>
    </source>
</evidence>
<organism evidence="20 21">
    <name type="scientific">Desulfoluna butyratoxydans</name>
    <dbReference type="NCBI Taxonomy" id="231438"/>
    <lineage>
        <taxon>Bacteria</taxon>
        <taxon>Pseudomonadati</taxon>
        <taxon>Thermodesulfobacteriota</taxon>
        <taxon>Desulfobacteria</taxon>
        <taxon>Desulfobacterales</taxon>
        <taxon>Desulfolunaceae</taxon>
        <taxon>Desulfoluna</taxon>
    </lineage>
</organism>
<comment type="subcellular location">
    <subcellularLocation>
        <location evidence="2">Cell inner membrane</location>
        <topology evidence="2">Multi-pass membrane protein</topology>
    </subcellularLocation>
</comment>
<dbReference type="GO" id="GO:0000155">
    <property type="term" value="F:phosphorelay sensor kinase activity"/>
    <property type="evidence" value="ECO:0007669"/>
    <property type="project" value="InterPro"/>
</dbReference>
<keyword evidence="11 16" id="KW-1133">Transmembrane helix</keyword>
<keyword evidence="6 14" id="KW-0597">Phosphoprotein</keyword>
<accession>A0A4U8YNN1</accession>
<evidence type="ECO:0000256" key="4">
    <source>
        <dbReference type="ARBA" id="ARBA00022475"/>
    </source>
</evidence>
<evidence type="ECO:0000256" key="14">
    <source>
        <dbReference type="PROSITE-ProRule" id="PRU00169"/>
    </source>
</evidence>
<evidence type="ECO:0000256" key="3">
    <source>
        <dbReference type="ARBA" id="ARBA00012438"/>
    </source>
</evidence>
<dbReference type="Gene3D" id="3.40.50.2300">
    <property type="match status" value="1"/>
</dbReference>
<dbReference type="SUPFAM" id="SSF55874">
    <property type="entry name" value="ATPase domain of HSP90 chaperone/DNA topoisomerase II/histidine kinase"/>
    <property type="match status" value="1"/>
</dbReference>
<dbReference type="Proteomes" id="UP000507962">
    <property type="component" value="Unassembled WGS sequence"/>
</dbReference>
<name>A0A4U8YNN1_9BACT</name>
<dbReference type="PRINTS" id="PR00344">
    <property type="entry name" value="BCTRLSENSOR"/>
</dbReference>
<proteinExistence type="predicted"/>
<dbReference type="AlphaFoldDB" id="A0A4U8YNN1"/>
<dbReference type="InterPro" id="IPR003594">
    <property type="entry name" value="HATPase_dom"/>
</dbReference>
<dbReference type="Gene3D" id="1.10.287.130">
    <property type="match status" value="1"/>
</dbReference>
<evidence type="ECO:0000256" key="12">
    <source>
        <dbReference type="ARBA" id="ARBA00023136"/>
    </source>
</evidence>
<feature type="modified residue" description="4-aspartylphosphate" evidence="14">
    <location>
        <position position="629"/>
    </location>
</feature>
<dbReference type="CDD" id="cd16922">
    <property type="entry name" value="HATPase_EvgS-ArcB-TorS-like"/>
    <property type="match status" value="1"/>
</dbReference>
<dbReference type="PANTHER" id="PTHR43047:SF72">
    <property type="entry name" value="OSMOSENSING HISTIDINE PROTEIN KINASE SLN1"/>
    <property type="match status" value="1"/>
</dbReference>
<evidence type="ECO:0000256" key="11">
    <source>
        <dbReference type="ARBA" id="ARBA00022989"/>
    </source>
</evidence>
<dbReference type="SUPFAM" id="SSF52172">
    <property type="entry name" value="CheY-like"/>
    <property type="match status" value="1"/>
</dbReference>
<dbReference type="CDD" id="cd17546">
    <property type="entry name" value="REC_hyHK_CKI1_RcsC-like"/>
    <property type="match status" value="1"/>
</dbReference>
<keyword evidence="7" id="KW-0808">Transferase</keyword>
<dbReference type="InterPro" id="IPR001789">
    <property type="entry name" value="Sig_transdc_resp-reg_receiver"/>
</dbReference>
<dbReference type="InterPro" id="IPR004358">
    <property type="entry name" value="Sig_transdc_His_kin-like_C"/>
</dbReference>
<dbReference type="PANTHER" id="PTHR43047">
    <property type="entry name" value="TWO-COMPONENT HISTIDINE PROTEIN KINASE"/>
    <property type="match status" value="1"/>
</dbReference>
<evidence type="ECO:0000256" key="7">
    <source>
        <dbReference type="ARBA" id="ARBA00022679"/>
    </source>
</evidence>
<evidence type="ECO:0000256" key="10">
    <source>
        <dbReference type="ARBA" id="ARBA00022840"/>
    </source>
</evidence>